<evidence type="ECO:0000313" key="3">
    <source>
        <dbReference type="WBParaSite" id="Pan_g5626.t1"/>
    </source>
</evidence>
<dbReference type="WBParaSite" id="Pan_g5626.t1">
    <property type="protein sequence ID" value="Pan_g5626.t1"/>
    <property type="gene ID" value="Pan_g5626"/>
</dbReference>
<evidence type="ECO:0000313" key="2">
    <source>
        <dbReference type="Proteomes" id="UP000492821"/>
    </source>
</evidence>
<feature type="region of interest" description="Disordered" evidence="1">
    <location>
        <begin position="199"/>
        <end position="234"/>
    </location>
</feature>
<reference evidence="2" key="1">
    <citation type="journal article" date="2013" name="Genetics">
        <title>The draft genome and transcriptome of Panagrellus redivivus are shaped by the harsh demands of a free-living lifestyle.</title>
        <authorList>
            <person name="Srinivasan J."/>
            <person name="Dillman A.R."/>
            <person name="Macchietto M.G."/>
            <person name="Heikkinen L."/>
            <person name="Lakso M."/>
            <person name="Fracchia K.M."/>
            <person name="Antoshechkin I."/>
            <person name="Mortazavi A."/>
            <person name="Wong G."/>
            <person name="Sternberg P.W."/>
        </authorList>
    </citation>
    <scope>NUCLEOTIDE SEQUENCE [LARGE SCALE GENOMIC DNA]</scope>
    <source>
        <strain evidence="2">MT8872</strain>
    </source>
</reference>
<organism evidence="2 3">
    <name type="scientific">Panagrellus redivivus</name>
    <name type="common">Microworm</name>
    <dbReference type="NCBI Taxonomy" id="6233"/>
    <lineage>
        <taxon>Eukaryota</taxon>
        <taxon>Metazoa</taxon>
        <taxon>Ecdysozoa</taxon>
        <taxon>Nematoda</taxon>
        <taxon>Chromadorea</taxon>
        <taxon>Rhabditida</taxon>
        <taxon>Tylenchina</taxon>
        <taxon>Panagrolaimomorpha</taxon>
        <taxon>Panagrolaimoidea</taxon>
        <taxon>Panagrolaimidae</taxon>
        <taxon>Panagrellus</taxon>
    </lineage>
</organism>
<reference evidence="3" key="2">
    <citation type="submission" date="2020-10" db="UniProtKB">
        <authorList>
            <consortium name="WormBaseParasite"/>
        </authorList>
    </citation>
    <scope>IDENTIFICATION</scope>
</reference>
<evidence type="ECO:0000256" key="1">
    <source>
        <dbReference type="SAM" id="MobiDB-lite"/>
    </source>
</evidence>
<dbReference type="AlphaFoldDB" id="A0A7E4W184"/>
<proteinExistence type="predicted"/>
<protein>
    <submittedName>
        <fullName evidence="3">Uncharacterized protein</fullName>
    </submittedName>
</protein>
<name>A0A7E4W184_PANRE</name>
<dbReference type="Proteomes" id="UP000492821">
    <property type="component" value="Unassembled WGS sequence"/>
</dbReference>
<keyword evidence="2" id="KW-1185">Reference proteome</keyword>
<sequence length="309" mass="34326">MCHFFHLFDVPHCNLTTFRSLFEASFPSVHLPSIYGHTGRKSCQKALKLAGFDARNKILELNDVPIDQCSQPGMMPNIDKDSSSMKGRVEVKIQRRNCDRRLRKITLRLNTFQNASGLFHRRIVYNVQCIAPTFQGFLNGKANRRLADSDEIGGARVFAVASDRTASVTTLAGLFGSDPQPFLLSSNSELNDVTIDQRSQPGMMTNKDMDGSSMKGRVEVKMRRRKRQARCSAPTVMPAETRQMSMPRQKPVPSKLVSAPALPSPVAINTTSTLHTLHSAEKNAFCVDSATPDPHFYSVTLSDDALNCH</sequence>
<accession>A0A7E4W184</accession>